<organism evidence="2 3">
    <name type="scientific">Lapillicoccus jejuensis</name>
    <dbReference type="NCBI Taxonomy" id="402171"/>
    <lineage>
        <taxon>Bacteria</taxon>
        <taxon>Bacillati</taxon>
        <taxon>Actinomycetota</taxon>
        <taxon>Actinomycetes</taxon>
        <taxon>Micrococcales</taxon>
        <taxon>Intrasporangiaceae</taxon>
        <taxon>Lapillicoccus</taxon>
    </lineage>
</organism>
<evidence type="ECO:0000256" key="1">
    <source>
        <dbReference type="SAM" id="MobiDB-lite"/>
    </source>
</evidence>
<dbReference type="RefSeq" id="WP_141850218.1">
    <property type="nucleotide sequence ID" value="NZ_BAAAPR010000018.1"/>
</dbReference>
<dbReference type="AlphaFoldDB" id="A0A542E722"/>
<protein>
    <submittedName>
        <fullName evidence="2">Uncharacterized protein</fullName>
    </submittedName>
</protein>
<evidence type="ECO:0000313" key="2">
    <source>
        <dbReference type="EMBL" id="TQJ11089.1"/>
    </source>
</evidence>
<dbReference type="EMBL" id="VFMN01000001">
    <property type="protein sequence ID" value="TQJ11089.1"/>
    <property type="molecule type" value="Genomic_DNA"/>
</dbReference>
<proteinExistence type="predicted"/>
<sequence>MSTSTPLSPSPATDRPTGPPPDLMLARWELANPARTLAEVVRRTAPRPGDVVLALLRCRSGGARDLLDAAVVVRRGEHVGPWQAAERLAEHTARTAGTLPLVAGHEPVRHVFVTVVCREGRVVPGPAETVWKLAWLRAADVGAAMGGDIYVLTPHGWTGCLDTRAGHRPALPPPRLSAVR</sequence>
<name>A0A542E722_9MICO</name>
<dbReference type="OrthoDB" id="3780290at2"/>
<feature type="compositionally biased region" description="Low complexity" evidence="1">
    <location>
        <begin position="1"/>
        <end position="13"/>
    </location>
</feature>
<reference evidence="2 3" key="1">
    <citation type="submission" date="2019-06" db="EMBL/GenBank/DDBJ databases">
        <title>Sequencing the genomes of 1000 actinobacteria strains.</title>
        <authorList>
            <person name="Klenk H.-P."/>
        </authorList>
    </citation>
    <scope>NUCLEOTIDE SEQUENCE [LARGE SCALE GENOMIC DNA]</scope>
    <source>
        <strain evidence="2 3">DSM 18607</strain>
    </source>
</reference>
<comment type="caution">
    <text evidence="2">The sequence shown here is derived from an EMBL/GenBank/DDBJ whole genome shotgun (WGS) entry which is preliminary data.</text>
</comment>
<keyword evidence="3" id="KW-1185">Reference proteome</keyword>
<feature type="region of interest" description="Disordered" evidence="1">
    <location>
        <begin position="1"/>
        <end position="21"/>
    </location>
</feature>
<evidence type="ECO:0000313" key="3">
    <source>
        <dbReference type="Proteomes" id="UP000317893"/>
    </source>
</evidence>
<dbReference type="Proteomes" id="UP000317893">
    <property type="component" value="Unassembled WGS sequence"/>
</dbReference>
<accession>A0A542E722</accession>
<gene>
    <name evidence="2" type="ORF">FB458_4239</name>
</gene>